<name>A0A6L6HL52_9RHOB</name>
<gene>
    <name evidence="1" type="ORF">GIY56_00610</name>
</gene>
<dbReference type="Proteomes" id="UP000481417">
    <property type="component" value="Unassembled WGS sequence"/>
</dbReference>
<proteinExistence type="predicted"/>
<evidence type="ECO:0008006" key="3">
    <source>
        <dbReference type="Google" id="ProtNLM"/>
    </source>
</evidence>
<evidence type="ECO:0000313" key="1">
    <source>
        <dbReference type="EMBL" id="MTD98784.1"/>
    </source>
</evidence>
<comment type="caution">
    <text evidence="1">The sequence shown here is derived from an EMBL/GenBank/DDBJ whole genome shotgun (WGS) entry which is preliminary data.</text>
</comment>
<sequence>MTVRPAFETILEHDGAVVMLRASLRAAVAIDNLPGGFPQVWEQIARQSLSTIRAVLLATATDRQDAQRFLAATADKPLASFLADAQAACLAVLAALLKAGDDSAANAPSQGRASDKPMSLNEYHKTLFQYATGWLGWSPAETWNASPAEIEAAFEAHVDRLVKLTPGLSDAHDTGSARPTTTNEYTPERLREIENLGYDPAFDRQALRQLQARNQ</sequence>
<protein>
    <recommendedName>
        <fullName evidence="3">Phage tail assembly chaperone</fullName>
    </recommendedName>
</protein>
<dbReference type="AlphaFoldDB" id="A0A6L6HL52"/>
<organism evidence="1 2">
    <name type="scientific">Paracoccus lichenicola</name>
    <dbReference type="NCBI Taxonomy" id="2665644"/>
    <lineage>
        <taxon>Bacteria</taxon>
        <taxon>Pseudomonadati</taxon>
        <taxon>Pseudomonadota</taxon>
        <taxon>Alphaproteobacteria</taxon>
        <taxon>Rhodobacterales</taxon>
        <taxon>Paracoccaceae</taxon>
        <taxon>Paracoccus</taxon>
    </lineage>
</organism>
<keyword evidence="2" id="KW-1185">Reference proteome</keyword>
<dbReference type="RefSeq" id="WP_154762884.1">
    <property type="nucleotide sequence ID" value="NZ_WMBT01000001.1"/>
</dbReference>
<reference evidence="1 2" key="1">
    <citation type="submission" date="2019-11" db="EMBL/GenBank/DDBJ databases">
        <authorList>
            <person name="Lang L."/>
        </authorList>
    </citation>
    <scope>NUCLEOTIDE SEQUENCE [LARGE SCALE GENOMIC DNA]</scope>
    <source>
        <strain evidence="1 2">YIM 132242</strain>
    </source>
</reference>
<accession>A0A6L6HL52</accession>
<evidence type="ECO:0000313" key="2">
    <source>
        <dbReference type="Proteomes" id="UP000481417"/>
    </source>
</evidence>
<dbReference type="EMBL" id="WMBT01000001">
    <property type="protein sequence ID" value="MTD98784.1"/>
    <property type="molecule type" value="Genomic_DNA"/>
</dbReference>